<proteinExistence type="predicted"/>
<evidence type="ECO:0000313" key="1">
    <source>
        <dbReference type="EMBL" id="KAG7512220.1"/>
    </source>
</evidence>
<protein>
    <submittedName>
        <fullName evidence="1">Uncharacterized protein</fullName>
    </submittedName>
</protein>
<name>A0AAV6S6C7_SOLSE</name>
<comment type="caution">
    <text evidence="1">The sequence shown here is derived from an EMBL/GenBank/DDBJ whole genome shotgun (WGS) entry which is preliminary data.</text>
</comment>
<evidence type="ECO:0000313" key="2">
    <source>
        <dbReference type="Proteomes" id="UP000693946"/>
    </source>
</evidence>
<organism evidence="1 2">
    <name type="scientific">Solea senegalensis</name>
    <name type="common">Senegalese sole</name>
    <dbReference type="NCBI Taxonomy" id="28829"/>
    <lineage>
        <taxon>Eukaryota</taxon>
        <taxon>Metazoa</taxon>
        <taxon>Chordata</taxon>
        <taxon>Craniata</taxon>
        <taxon>Vertebrata</taxon>
        <taxon>Euteleostomi</taxon>
        <taxon>Actinopterygii</taxon>
        <taxon>Neopterygii</taxon>
        <taxon>Teleostei</taxon>
        <taxon>Neoteleostei</taxon>
        <taxon>Acanthomorphata</taxon>
        <taxon>Carangaria</taxon>
        <taxon>Pleuronectiformes</taxon>
        <taxon>Pleuronectoidei</taxon>
        <taxon>Soleidae</taxon>
        <taxon>Solea</taxon>
    </lineage>
</organism>
<reference evidence="1 2" key="1">
    <citation type="journal article" date="2021" name="Sci. Rep.">
        <title>Chromosome anchoring in Senegalese sole (Solea senegalensis) reveals sex-associated markers and genome rearrangements in flatfish.</title>
        <authorList>
            <person name="Guerrero-Cozar I."/>
            <person name="Gomez-Garrido J."/>
            <person name="Berbel C."/>
            <person name="Martinez-Blanch J.F."/>
            <person name="Alioto T."/>
            <person name="Claros M.G."/>
            <person name="Gagnaire P.A."/>
            <person name="Manchado M."/>
        </authorList>
    </citation>
    <scope>NUCLEOTIDE SEQUENCE [LARGE SCALE GENOMIC DNA]</scope>
    <source>
        <strain evidence="1">Sse05_10M</strain>
    </source>
</reference>
<dbReference type="AlphaFoldDB" id="A0AAV6S6C7"/>
<dbReference type="Proteomes" id="UP000693946">
    <property type="component" value="Linkage Group LG15"/>
</dbReference>
<accession>A0AAV6S6C7</accession>
<keyword evidence="2" id="KW-1185">Reference proteome</keyword>
<sequence length="89" mass="10376">MKQGLDSVREDMTRKFEIVDVGMRAQKKDIEMLEECTFDVEEWSTEIKEILQASLEQQNKLREKVSELEGGSRRNNIRLWGLKEGVEGC</sequence>
<dbReference type="EMBL" id="JAGKHQ010000007">
    <property type="protein sequence ID" value="KAG7512220.1"/>
    <property type="molecule type" value="Genomic_DNA"/>
</dbReference>
<gene>
    <name evidence="1" type="ORF">JOB18_023123</name>
</gene>